<dbReference type="InterPro" id="IPR036779">
    <property type="entry name" value="LysM_dom_sf"/>
</dbReference>
<keyword evidence="5" id="KW-1185">Reference proteome</keyword>
<feature type="transmembrane region" description="Helical" evidence="2">
    <location>
        <begin position="6"/>
        <end position="27"/>
    </location>
</feature>
<feature type="domain" description="LysM" evidence="3">
    <location>
        <begin position="467"/>
        <end position="516"/>
    </location>
</feature>
<accession>A0A0M6XXJ5</accession>
<dbReference type="AlphaFoldDB" id="A0A0M6XXJ5"/>
<dbReference type="SUPFAM" id="SSF54106">
    <property type="entry name" value="LysM domain"/>
    <property type="match status" value="1"/>
</dbReference>
<dbReference type="RefSeq" id="WP_055653598.1">
    <property type="nucleotide sequence ID" value="NZ_CXST01000001.1"/>
</dbReference>
<gene>
    <name evidence="4" type="ORF">LAL4801_00158</name>
</gene>
<feature type="compositionally biased region" description="Low complexity" evidence="1">
    <location>
        <begin position="305"/>
        <end position="320"/>
    </location>
</feature>
<protein>
    <submittedName>
        <fullName evidence="4">LysM domain/BON superfamily protein</fullName>
    </submittedName>
</protein>
<dbReference type="Gene3D" id="2.60.40.10">
    <property type="entry name" value="Immunoglobulins"/>
    <property type="match status" value="2"/>
</dbReference>
<name>A0A0M6XXJ5_9HYPH</name>
<dbReference type="CDD" id="cd00118">
    <property type="entry name" value="LysM"/>
    <property type="match status" value="1"/>
</dbReference>
<dbReference type="Gene3D" id="3.10.350.10">
    <property type="entry name" value="LysM domain"/>
    <property type="match status" value="1"/>
</dbReference>
<organism evidence="4 5">
    <name type="scientific">Roseibium aggregatum</name>
    <dbReference type="NCBI Taxonomy" id="187304"/>
    <lineage>
        <taxon>Bacteria</taxon>
        <taxon>Pseudomonadati</taxon>
        <taxon>Pseudomonadota</taxon>
        <taxon>Alphaproteobacteria</taxon>
        <taxon>Hyphomicrobiales</taxon>
        <taxon>Stappiaceae</taxon>
        <taxon>Roseibium</taxon>
    </lineage>
</organism>
<dbReference type="PANTHER" id="PTHR34700">
    <property type="entry name" value="POTASSIUM BINDING PROTEIN KBP"/>
    <property type="match status" value="1"/>
</dbReference>
<dbReference type="EMBL" id="CXST01000001">
    <property type="protein sequence ID" value="CTQ41738.1"/>
    <property type="molecule type" value="Genomic_DNA"/>
</dbReference>
<feature type="compositionally biased region" description="Low complexity" evidence="1">
    <location>
        <begin position="273"/>
        <end position="285"/>
    </location>
</feature>
<feature type="compositionally biased region" description="Polar residues" evidence="1">
    <location>
        <begin position="203"/>
        <end position="215"/>
    </location>
</feature>
<feature type="region of interest" description="Disordered" evidence="1">
    <location>
        <begin position="180"/>
        <end position="350"/>
    </location>
</feature>
<evidence type="ECO:0000256" key="2">
    <source>
        <dbReference type="SAM" id="Phobius"/>
    </source>
</evidence>
<dbReference type="PROSITE" id="PS51782">
    <property type="entry name" value="LYSM"/>
    <property type="match status" value="1"/>
</dbReference>
<dbReference type="PANTHER" id="PTHR34700:SF4">
    <property type="entry name" value="PHAGE-LIKE ELEMENT PBSX PROTEIN XKDP"/>
    <property type="match status" value="1"/>
</dbReference>
<feature type="compositionally biased region" description="Low complexity" evidence="1">
    <location>
        <begin position="216"/>
        <end position="256"/>
    </location>
</feature>
<feature type="compositionally biased region" description="Polar residues" evidence="1">
    <location>
        <begin position="45"/>
        <end position="69"/>
    </location>
</feature>
<dbReference type="OrthoDB" id="370541at2"/>
<evidence type="ECO:0000313" key="4">
    <source>
        <dbReference type="EMBL" id="CTQ41738.1"/>
    </source>
</evidence>
<evidence type="ECO:0000313" key="5">
    <source>
        <dbReference type="Proteomes" id="UP000048926"/>
    </source>
</evidence>
<dbReference type="STRING" id="187304.B0E33_00855"/>
<keyword evidence="2" id="KW-0472">Membrane</keyword>
<dbReference type="InterPro" id="IPR052196">
    <property type="entry name" value="Bact_Kbp"/>
</dbReference>
<dbReference type="Pfam" id="PF01476">
    <property type="entry name" value="LysM"/>
    <property type="match status" value="1"/>
</dbReference>
<dbReference type="Proteomes" id="UP000048926">
    <property type="component" value="Unassembled WGS sequence"/>
</dbReference>
<keyword evidence="2" id="KW-1133">Transmembrane helix</keyword>
<proteinExistence type="predicted"/>
<dbReference type="InterPro" id="IPR018392">
    <property type="entry name" value="LysM"/>
</dbReference>
<feature type="compositionally biased region" description="Low complexity" evidence="1">
    <location>
        <begin position="340"/>
        <end position="350"/>
    </location>
</feature>
<feature type="region of interest" description="Disordered" evidence="1">
    <location>
        <begin position="37"/>
        <end position="95"/>
    </location>
</feature>
<dbReference type="SMART" id="SM00257">
    <property type="entry name" value="LysM"/>
    <property type="match status" value="1"/>
</dbReference>
<evidence type="ECO:0000259" key="3">
    <source>
        <dbReference type="PROSITE" id="PS51782"/>
    </source>
</evidence>
<reference evidence="5" key="1">
    <citation type="submission" date="2015-07" db="EMBL/GenBank/DDBJ databases">
        <authorList>
            <person name="Rodrigo-Torres Lidia"/>
            <person name="Arahal R.David."/>
        </authorList>
    </citation>
    <scope>NUCLEOTIDE SEQUENCE [LARGE SCALE GENOMIC DNA]</scope>
    <source>
        <strain evidence="5">CECT 4801</strain>
    </source>
</reference>
<dbReference type="InterPro" id="IPR013783">
    <property type="entry name" value="Ig-like_fold"/>
</dbReference>
<evidence type="ECO:0000256" key="1">
    <source>
        <dbReference type="SAM" id="MobiDB-lite"/>
    </source>
</evidence>
<keyword evidence="2" id="KW-0812">Transmembrane</keyword>
<sequence length="531" mass="53689">MNNKTLIWTLIVAVPVGLAALVTGYIYRDTGRLPFQSGPEVAATPSVSGDSATTEQAAGSDTGRKTQSAETDKADASDEAPAAETASAGPSFDVVGVEPTGETVVAGRSVAGAIVALTANGKVVGKSIANEVGEWTIILDEPLKPGDYDVGLEVHDDTGKAIATSEERLAVSLPEGGKEQPLVVLNTPDGPSDVLQKPEAEQQVASLTSTGEGSQTAATTDSAEGAAAEASSSTSATETASAEPAAGTSASQQTASRETSEQPAGTSEQAEVASADTTSSATGTAEPETAGNGAAVSTAEASGQAASAETEVASTSSGAAPAAVATQDSGADVAQAGQNEPADVPAAAPDAPTVTVEAVESEKDKVFVAGTGEPGSSVRVYVGDEFQGEAKVGSGGKWLIEGGKNISEGNVEVRADLIGEDGSSVDARAAVTFEKEQDKQIVLTKVVASGEGAGADGQGAEVKKSLPVVIIRKGDNLWRISRRLYGEGVRYTTIYKANQQQIRNPDLIYPGQVFLTPEGDLSWPKPDENNG</sequence>